<dbReference type="NCBIfam" id="NF005491">
    <property type="entry name" value="PRK07105.1"/>
    <property type="match status" value="1"/>
</dbReference>
<dbReference type="Proteomes" id="UP000283387">
    <property type="component" value="Unassembled WGS sequence"/>
</dbReference>
<evidence type="ECO:0000256" key="1">
    <source>
        <dbReference type="ARBA" id="ARBA00012104"/>
    </source>
</evidence>
<dbReference type="RefSeq" id="WP_120271896.1">
    <property type="nucleotide sequence ID" value="NZ_RAPN01000001.1"/>
</dbReference>
<dbReference type="PANTHER" id="PTHR10534:SF2">
    <property type="entry name" value="PYRIDOXAL KINASE"/>
    <property type="match status" value="1"/>
</dbReference>
<evidence type="ECO:0000313" key="7">
    <source>
        <dbReference type="EMBL" id="RKD90493.1"/>
    </source>
</evidence>
<dbReference type="Gene3D" id="3.40.1190.20">
    <property type="match status" value="1"/>
</dbReference>
<evidence type="ECO:0000256" key="2">
    <source>
        <dbReference type="ARBA" id="ARBA00022679"/>
    </source>
</evidence>
<dbReference type="InterPro" id="IPR013749">
    <property type="entry name" value="PM/HMP-P_kinase-1"/>
</dbReference>
<keyword evidence="5" id="KW-0067">ATP-binding</keyword>
<evidence type="ECO:0000313" key="8">
    <source>
        <dbReference type="Proteomes" id="UP000283387"/>
    </source>
</evidence>
<comment type="caution">
    <text evidence="7">The sequence shown here is derived from an EMBL/GenBank/DDBJ whole genome shotgun (WGS) entry which is preliminary data.</text>
</comment>
<dbReference type="Pfam" id="PF08543">
    <property type="entry name" value="Phos_pyr_kin"/>
    <property type="match status" value="1"/>
</dbReference>
<dbReference type="InterPro" id="IPR004625">
    <property type="entry name" value="PyrdxlKinase"/>
</dbReference>
<dbReference type="CDD" id="cd01173">
    <property type="entry name" value="pyridoxal_pyridoxamine_kinase"/>
    <property type="match status" value="1"/>
</dbReference>
<proteinExistence type="predicted"/>
<evidence type="ECO:0000256" key="5">
    <source>
        <dbReference type="ARBA" id="ARBA00022840"/>
    </source>
</evidence>
<keyword evidence="2" id="KW-0808">Transferase</keyword>
<reference evidence="7 8" key="1">
    <citation type="submission" date="2018-09" db="EMBL/GenBank/DDBJ databases">
        <title>Genomic Encyclopedia of Archaeal and Bacterial Type Strains, Phase II (KMG-II): from individual species to whole genera.</title>
        <authorList>
            <person name="Goeker M."/>
        </authorList>
    </citation>
    <scope>NUCLEOTIDE SEQUENCE [LARGE SCALE GENOMIC DNA]</scope>
    <source>
        <strain evidence="7 8">DSM 27148</strain>
    </source>
</reference>
<name>A0A419W4W5_9BACT</name>
<dbReference type="GO" id="GO:0005524">
    <property type="term" value="F:ATP binding"/>
    <property type="evidence" value="ECO:0007669"/>
    <property type="project" value="UniProtKB-KW"/>
</dbReference>
<dbReference type="InterPro" id="IPR029056">
    <property type="entry name" value="Ribokinase-like"/>
</dbReference>
<dbReference type="EC" id="2.7.1.35" evidence="1"/>
<dbReference type="GO" id="GO:0005829">
    <property type="term" value="C:cytosol"/>
    <property type="evidence" value="ECO:0007669"/>
    <property type="project" value="TreeGrafter"/>
</dbReference>
<gene>
    <name evidence="7" type="ORF">BC643_0833</name>
</gene>
<dbReference type="GO" id="GO:0009443">
    <property type="term" value="P:pyridoxal 5'-phosphate salvage"/>
    <property type="evidence" value="ECO:0007669"/>
    <property type="project" value="InterPro"/>
</dbReference>
<keyword evidence="8" id="KW-1185">Reference proteome</keyword>
<evidence type="ECO:0000259" key="6">
    <source>
        <dbReference type="Pfam" id="PF08543"/>
    </source>
</evidence>
<sequence>MRIHLQRVAAIHDLSGFGRASLTVVIPILSSMGIQVCPLPTAVLSSHSAYPGFHGRDLSAELPQMIAHWKQLNIRFDAIYSGYLGAVDQIDMVKDFIRDFAVPDQLVVIDPVLGDNGRLYSAFNQEMVEKMKELVGHAEVITPNLTEAAFLLGEEYQPKVSISELKSWCVRLAALGPKQVIITSVPELDVPNKTSVMAYNSEDGRYWRVSCDYLPANYPGTGDAFASVMVGSLLQGDSLPIALDRAVHFISMGVRATFGHGHHPAEGILIEKVLPSLNAPVQISSYQLLD</sequence>
<organism evidence="7 8">
    <name type="scientific">Mangrovibacterium diazotrophicum</name>
    <dbReference type="NCBI Taxonomy" id="1261403"/>
    <lineage>
        <taxon>Bacteria</taxon>
        <taxon>Pseudomonadati</taxon>
        <taxon>Bacteroidota</taxon>
        <taxon>Bacteroidia</taxon>
        <taxon>Marinilabiliales</taxon>
        <taxon>Prolixibacteraceae</taxon>
        <taxon>Mangrovibacterium</taxon>
    </lineage>
</organism>
<dbReference type="GO" id="GO:0008478">
    <property type="term" value="F:pyridoxal kinase activity"/>
    <property type="evidence" value="ECO:0007669"/>
    <property type="project" value="UniProtKB-EC"/>
</dbReference>
<dbReference type="AlphaFoldDB" id="A0A419W4W5"/>
<dbReference type="PANTHER" id="PTHR10534">
    <property type="entry name" value="PYRIDOXAL KINASE"/>
    <property type="match status" value="1"/>
</dbReference>
<dbReference type="EMBL" id="RAPN01000001">
    <property type="protein sequence ID" value="RKD90493.1"/>
    <property type="molecule type" value="Genomic_DNA"/>
</dbReference>
<dbReference type="OrthoDB" id="9800808at2"/>
<keyword evidence="4 7" id="KW-0418">Kinase</keyword>
<accession>A0A419W4W5</accession>
<feature type="domain" description="Pyridoxamine kinase/Phosphomethylpyrimidine kinase" evidence="6">
    <location>
        <begin position="74"/>
        <end position="264"/>
    </location>
</feature>
<keyword evidence="3" id="KW-0547">Nucleotide-binding</keyword>
<evidence type="ECO:0000256" key="3">
    <source>
        <dbReference type="ARBA" id="ARBA00022741"/>
    </source>
</evidence>
<dbReference type="SUPFAM" id="SSF53613">
    <property type="entry name" value="Ribokinase-like"/>
    <property type="match status" value="1"/>
</dbReference>
<protein>
    <recommendedName>
        <fullName evidence="1">pyridoxal kinase</fullName>
        <ecNumber evidence="1">2.7.1.35</ecNumber>
    </recommendedName>
</protein>
<evidence type="ECO:0000256" key="4">
    <source>
        <dbReference type="ARBA" id="ARBA00022777"/>
    </source>
</evidence>